<protein>
    <recommendedName>
        <fullName evidence="3">F-box domain-containing protein</fullName>
    </recommendedName>
</protein>
<dbReference type="GeneID" id="59331915"/>
<proteinExistence type="predicted"/>
<evidence type="ECO:0008006" key="3">
    <source>
        <dbReference type="Google" id="ProtNLM"/>
    </source>
</evidence>
<organism evidence="1 2">
    <name type="scientific">Letharia lupina</name>
    <dbReference type="NCBI Taxonomy" id="560253"/>
    <lineage>
        <taxon>Eukaryota</taxon>
        <taxon>Fungi</taxon>
        <taxon>Dikarya</taxon>
        <taxon>Ascomycota</taxon>
        <taxon>Pezizomycotina</taxon>
        <taxon>Lecanoromycetes</taxon>
        <taxon>OSLEUM clade</taxon>
        <taxon>Lecanoromycetidae</taxon>
        <taxon>Lecanorales</taxon>
        <taxon>Lecanorineae</taxon>
        <taxon>Parmeliaceae</taxon>
        <taxon>Letharia</taxon>
    </lineage>
</organism>
<dbReference type="RefSeq" id="XP_037149807.1">
    <property type="nucleotide sequence ID" value="XM_037294426.1"/>
</dbReference>
<dbReference type="EMBL" id="JACCJB010000017">
    <property type="protein sequence ID" value="KAF6220372.1"/>
    <property type="molecule type" value="Genomic_DNA"/>
</dbReference>
<sequence length="464" mass="53588">MDAQLLLPPVPPVPPNPFLSLTLELKQIIFSALPDTRSLISLILTCSSFYHTFLDAESLIIKSILRSQIGLDLIFDATIVFKSTTLKAYSNDAAIELLKSYTKQDLACLSQIWKLRDALAVGGLHDNIEFFSRDFASLALSIDPVTGLDEASPSPLSLLESTRIKRTFYRYELFCNIFRKREDIQLGKAASESPQSIFFSICAPWENEQLACVRDYLFKRLSLPFNEVAEHDVEWGQLEMNYLDDQDELYDYWKEHYLSLGLTYLRQLVTTPAFDDRCRLLKEHKRGPACSLFDALEAQGYGNGLSMLENYTEEDEHVHITAQLAIDGDKGPEEAWRWAYAGNTNAAWYNISEQGSLRKRGYVMWDSARLAQWGLLTYEWDELSRDSFNSEDHRRRMDEMRGSFKARHEIWCRGGRGWWSAKDESRVVWPPPAPPERAKTMEPKRCWGNRDVWATDMETWRENL</sequence>
<evidence type="ECO:0000313" key="2">
    <source>
        <dbReference type="Proteomes" id="UP000593566"/>
    </source>
</evidence>
<comment type="caution">
    <text evidence="1">The sequence shown here is derived from an EMBL/GenBank/DDBJ whole genome shotgun (WGS) entry which is preliminary data.</text>
</comment>
<reference evidence="1 2" key="1">
    <citation type="journal article" date="2020" name="Genomics">
        <title>Complete, high-quality genomes from long-read metagenomic sequencing of two wolf lichen thalli reveals enigmatic genome architecture.</title>
        <authorList>
            <person name="McKenzie S.K."/>
            <person name="Walston R.F."/>
            <person name="Allen J.L."/>
        </authorList>
    </citation>
    <scope>NUCLEOTIDE SEQUENCE [LARGE SCALE GENOMIC DNA]</scope>
    <source>
        <strain evidence="1">WasteWater1</strain>
    </source>
</reference>
<name>A0A8H6F9L7_9LECA</name>
<dbReference type="Proteomes" id="UP000593566">
    <property type="component" value="Unassembled WGS sequence"/>
</dbReference>
<dbReference type="AlphaFoldDB" id="A0A8H6F9L7"/>
<gene>
    <name evidence="1" type="ORF">HO133_003504</name>
</gene>
<accession>A0A8H6F9L7</accession>
<evidence type="ECO:0000313" key="1">
    <source>
        <dbReference type="EMBL" id="KAF6220372.1"/>
    </source>
</evidence>
<keyword evidence="2" id="KW-1185">Reference proteome</keyword>